<dbReference type="InterPro" id="IPR002347">
    <property type="entry name" value="SDR_fam"/>
</dbReference>
<dbReference type="PANTHER" id="PTHR42760">
    <property type="entry name" value="SHORT-CHAIN DEHYDROGENASES/REDUCTASES FAMILY MEMBER"/>
    <property type="match status" value="1"/>
</dbReference>
<comment type="caution">
    <text evidence="2">The sequence shown here is derived from an EMBL/GenBank/DDBJ whole genome shotgun (WGS) entry which is preliminary data.</text>
</comment>
<evidence type="ECO:0000313" key="2">
    <source>
        <dbReference type="EMBL" id="MFC3895753.1"/>
    </source>
</evidence>
<protein>
    <submittedName>
        <fullName evidence="2">SDR family oxidoreductase</fullName>
    </submittedName>
</protein>
<dbReference type="Proteomes" id="UP001595690">
    <property type="component" value="Unassembled WGS sequence"/>
</dbReference>
<dbReference type="SUPFAM" id="SSF51735">
    <property type="entry name" value="NAD(P)-binding Rossmann-fold domains"/>
    <property type="match status" value="1"/>
</dbReference>
<comment type="similarity">
    <text evidence="1">Belongs to the short-chain dehydrogenases/reductases (SDR) family.</text>
</comment>
<reference evidence="3" key="1">
    <citation type="journal article" date="2019" name="Int. J. Syst. Evol. Microbiol.">
        <title>The Global Catalogue of Microorganisms (GCM) 10K type strain sequencing project: providing services to taxonomists for standard genome sequencing and annotation.</title>
        <authorList>
            <consortium name="The Broad Institute Genomics Platform"/>
            <consortium name="The Broad Institute Genome Sequencing Center for Infectious Disease"/>
            <person name="Wu L."/>
            <person name="Ma J."/>
        </authorList>
    </citation>
    <scope>NUCLEOTIDE SEQUENCE [LARGE SCALE GENOMIC DNA]</scope>
    <source>
        <strain evidence="3">CGMCC 4.7405</strain>
    </source>
</reference>
<gene>
    <name evidence="2" type="ORF">ACFOWZ_30110</name>
</gene>
<organism evidence="2 3">
    <name type="scientific">Lentzea rhizosphaerae</name>
    <dbReference type="NCBI Taxonomy" id="2041025"/>
    <lineage>
        <taxon>Bacteria</taxon>
        <taxon>Bacillati</taxon>
        <taxon>Actinomycetota</taxon>
        <taxon>Actinomycetes</taxon>
        <taxon>Pseudonocardiales</taxon>
        <taxon>Pseudonocardiaceae</taxon>
        <taxon>Lentzea</taxon>
    </lineage>
</organism>
<proteinExistence type="inferred from homology"/>
<dbReference type="RefSeq" id="WP_382377285.1">
    <property type="nucleotide sequence ID" value="NZ_JBHRZI010000027.1"/>
</dbReference>
<accession>A0ABV8C196</accession>
<evidence type="ECO:0000313" key="3">
    <source>
        <dbReference type="Proteomes" id="UP001595690"/>
    </source>
</evidence>
<dbReference type="Gene3D" id="3.40.50.720">
    <property type="entry name" value="NAD(P)-binding Rossmann-like Domain"/>
    <property type="match status" value="1"/>
</dbReference>
<dbReference type="EMBL" id="JBHRZI010000027">
    <property type="protein sequence ID" value="MFC3895753.1"/>
    <property type="molecule type" value="Genomic_DNA"/>
</dbReference>
<name>A0ABV8C196_9PSEU</name>
<dbReference type="PRINTS" id="PR00081">
    <property type="entry name" value="GDHRDH"/>
</dbReference>
<keyword evidence="3" id="KW-1185">Reference proteome</keyword>
<sequence>MDLGIAGRVPAERSAGRLSKTLAREVGRVGVTVNVVVPGRIGTSASIPVGRCGDPAEHAAVVAFLASPPQVTGSLVRADGGLVPST</sequence>
<evidence type="ECO:0000256" key="1">
    <source>
        <dbReference type="ARBA" id="ARBA00006484"/>
    </source>
</evidence>
<dbReference type="PANTHER" id="PTHR42760:SF40">
    <property type="entry name" value="3-OXOACYL-[ACYL-CARRIER-PROTEIN] REDUCTASE, CHLOROPLASTIC"/>
    <property type="match status" value="1"/>
</dbReference>
<dbReference type="InterPro" id="IPR036291">
    <property type="entry name" value="NAD(P)-bd_dom_sf"/>
</dbReference>